<keyword evidence="2" id="KW-1133">Transmembrane helix</keyword>
<sequence length="1249" mass="135191">MWDIYPVGVDAEMLASILNWISQAVYGSSGSTTLTGAVKFMLASSFLMGLITVIITTGLSPKGGFSGFFQWMMGAIIVSTGLFTYPVQCVVHDLSIEQYNANTGSAMTWGHTTNHVPIGIALPLFMATTFELETTSLIDSTFTSNVIPSGFGDYLYLSSGGGIGALGNILLAMHDASMQDPRLTLNTANFAKECLVPAVTLKVISNSELANSDDLMTTIGNNLLLNYYANYENPEGSSPAYTTMACNTYWGQLTTDWTAAQNNLYSTFARQGFLPSQNVNVALDVAEGVMRSAFNNGTLNSADVLRNAWFGRMIDMGIGEAMGFESGAVQLMSQRVREFKADQRAYGIMALMWLPKIKSILLCIVCALWLPLIPFMLLNNFKVPLGWFGLLLWLSLWGVMLSVINAIYTDQLIEVTSHVAATASGNHTLSFGNRWYLWSESTNVLAGMGLSVSWMIPLSGIVLSWLGLKTMSSSAVEQRFNRAAGDISRLEDVSAAGNLHYENTKVMSQGGRPEEMANANAFRYANTVAAPGQSYGMYGKSGAVNPVMNRASVDQALTGTTGNAHTGIQGQSMDMKTEMPDAGFTAANAAMFDQFTSDYQGSFNRGMSASLSETTKASAKAEQGSSVKFAAQEAFKNSTGVDVSTAQQWSKDLGYGADWVHSEEARQGVALAMSVKDHLIQQFGYSDSEATKMTSRYLHTARGNLGLGFGGNIDGTSRTDEPVPNHQDSMRNSKGIGKKGFELGGAYAIATEIANQADQGTGKTAKIDKREDAYTGLDSSAQRSSSDSGSLRTGEKGSMGNSKRVSDTASRIYSALQTYEKSINESESLSHEASEARALQHMFSANAGYNTIGRMFGHHVKSGAVESVNESNVSRHLPEAIASFRKAWEDDRKRNQLMKDYAIEKGIISPEGARAFDSDNMAESPRKMIVQQGISLSDGNTIMEDRDNQTFKILKNQGNAILGSQENIMNTLRQAGITASNKAGDKTLFEDVFNIVANGKKDPESMQNDLNSRLSNISDSSQLQVAAIAAKHAYMQKVTDPIEAAKETAKYYGSAIQNTFSNVISSIPKAHYQTNPGIIGNVSSETMRFDDLNQEAGNGKRSDKTGNISVQKGTGNFDVEGAGDGTISLDNFQLPFSSHGVEIGNKYDALKDQILSFKDKGLLSESSLSSLSDNMQTINNILDGKSDKTINQVLGVGEEAIKENVRDMNEFVDRHKVSVKVSDQVVVPFNNSDLIPSKDENEIKGMQWK</sequence>
<accession>A0A975B462</accession>
<dbReference type="RefSeq" id="WP_207690333.1">
    <property type="nucleotide sequence ID" value="NZ_CP061799.1"/>
</dbReference>
<proteinExistence type="predicted"/>
<feature type="transmembrane region" description="Helical" evidence="2">
    <location>
        <begin position="444"/>
        <end position="468"/>
    </location>
</feature>
<keyword evidence="2" id="KW-0812">Transmembrane</keyword>
<gene>
    <name evidence="4" type="ORF">dnl_07040</name>
</gene>
<protein>
    <submittedName>
        <fullName evidence="4">Conjugal transfer protein TraG N-terminal domain-containing protein</fullName>
    </submittedName>
</protein>
<feature type="compositionally biased region" description="Low complexity" evidence="1">
    <location>
        <begin position="776"/>
        <end position="792"/>
    </location>
</feature>
<feature type="domain" description="TraG N-terminal Proteobacteria" evidence="3">
    <location>
        <begin position="13"/>
        <end position="473"/>
    </location>
</feature>
<name>A0A975B462_9BACT</name>
<dbReference type="AlphaFoldDB" id="A0A975B462"/>
<feature type="region of interest" description="Disordered" evidence="1">
    <location>
        <begin position="714"/>
        <end position="736"/>
    </location>
</feature>
<evidence type="ECO:0000313" key="4">
    <source>
        <dbReference type="EMBL" id="QTA78482.1"/>
    </source>
</evidence>
<evidence type="ECO:0000256" key="2">
    <source>
        <dbReference type="SAM" id="Phobius"/>
    </source>
</evidence>
<feature type="transmembrane region" description="Helical" evidence="2">
    <location>
        <begin position="37"/>
        <end position="56"/>
    </location>
</feature>
<feature type="transmembrane region" description="Helical" evidence="2">
    <location>
        <begin position="68"/>
        <end position="87"/>
    </location>
</feature>
<evidence type="ECO:0000313" key="5">
    <source>
        <dbReference type="Proteomes" id="UP000663720"/>
    </source>
</evidence>
<dbReference type="KEGG" id="dli:dnl_07040"/>
<keyword evidence="5" id="KW-1185">Reference proteome</keyword>
<reference evidence="4" key="1">
    <citation type="journal article" date="2021" name="Microb. Physiol.">
        <title>Proteogenomic Insights into the Physiology of Marine, Sulfate-Reducing, Filamentous Desulfonema limicola and Desulfonema magnum.</title>
        <authorList>
            <person name="Schnaars V."/>
            <person name="Wohlbrand L."/>
            <person name="Scheve S."/>
            <person name="Hinrichs C."/>
            <person name="Reinhardt R."/>
            <person name="Rabus R."/>
        </authorList>
    </citation>
    <scope>NUCLEOTIDE SEQUENCE</scope>
    <source>
        <strain evidence="4">5ac10</strain>
    </source>
</reference>
<evidence type="ECO:0000256" key="1">
    <source>
        <dbReference type="SAM" id="MobiDB-lite"/>
    </source>
</evidence>
<dbReference type="Pfam" id="PF07916">
    <property type="entry name" value="TraG_N"/>
    <property type="match status" value="1"/>
</dbReference>
<dbReference type="InterPro" id="IPR012931">
    <property type="entry name" value="TraG_N_Proteobacteria"/>
</dbReference>
<feature type="region of interest" description="Disordered" evidence="1">
    <location>
        <begin position="758"/>
        <end position="807"/>
    </location>
</feature>
<feature type="transmembrane region" description="Helical" evidence="2">
    <location>
        <begin position="154"/>
        <end position="173"/>
    </location>
</feature>
<keyword evidence="2" id="KW-0472">Membrane</keyword>
<feature type="transmembrane region" description="Helical" evidence="2">
    <location>
        <begin position="385"/>
        <end position="408"/>
    </location>
</feature>
<organism evidence="4 5">
    <name type="scientific">Desulfonema limicola</name>
    <dbReference type="NCBI Taxonomy" id="45656"/>
    <lineage>
        <taxon>Bacteria</taxon>
        <taxon>Pseudomonadati</taxon>
        <taxon>Thermodesulfobacteriota</taxon>
        <taxon>Desulfobacteria</taxon>
        <taxon>Desulfobacterales</taxon>
        <taxon>Desulfococcaceae</taxon>
        <taxon>Desulfonema</taxon>
    </lineage>
</organism>
<feature type="compositionally biased region" description="Basic and acidic residues" evidence="1">
    <location>
        <begin position="717"/>
        <end position="731"/>
    </location>
</feature>
<dbReference type="Proteomes" id="UP000663720">
    <property type="component" value="Chromosome"/>
</dbReference>
<dbReference type="EMBL" id="CP061799">
    <property type="protein sequence ID" value="QTA78482.1"/>
    <property type="molecule type" value="Genomic_DNA"/>
</dbReference>
<feature type="transmembrane region" description="Helical" evidence="2">
    <location>
        <begin position="359"/>
        <end position="379"/>
    </location>
</feature>
<evidence type="ECO:0000259" key="3">
    <source>
        <dbReference type="Pfam" id="PF07916"/>
    </source>
</evidence>